<dbReference type="SUPFAM" id="SSF48726">
    <property type="entry name" value="Immunoglobulin"/>
    <property type="match status" value="1"/>
</dbReference>
<evidence type="ECO:0000259" key="1">
    <source>
        <dbReference type="Pfam" id="PF07679"/>
    </source>
</evidence>
<protein>
    <recommendedName>
        <fullName evidence="1">Immunoglobulin I-set domain-containing protein</fullName>
    </recommendedName>
</protein>
<name>A0AAE0WC30_9BIVA</name>
<evidence type="ECO:0000313" key="2">
    <source>
        <dbReference type="EMBL" id="KAK3607890.1"/>
    </source>
</evidence>
<evidence type="ECO:0000313" key="3">
    <source>
        <dbReference type="Proteomes" id="UP001195483"/>
    </source>
</evidence>
<dbReference type="InterPro" id="IPR013098">
    <property type="entry name" value="Ig_I-set"/>
</dbReference>
<dbReference type="InterPro" id="IPR036179">
    <property type="entry name" value="Ig-like_dom_sf"/>
</dbReference>
<comment type="caution">
    <text evidence="2">The sequence shown here is derived from an EMBL/GenBank/DDBJ whole genome shotgun (WGS) entry which is preliminary data.</text>
</comment>
<gene>
    <name evidence="2" type="ORF">CHS0354_036713</name>
</gene>
<dbReference type="AlphaFoldDB" id="A0AAE0WC30"/>
<accession>A0AAE0WC30</accession>
<organism evidence="2 3">
    <name type="scientific">Potamilus streckersoni</name>
    <dbReference type="NCBI Taxonomy" id="2493646"/>
    <lineage>
        <taxon>Eukaryota</taxon>
        <taxon>Metazoa</taxon>
        <taxon>Spiralia</taxon>
        <taxon>Lophotrochozoa</taxon>
        <taxon>Mollusca</taxon>
        <taxon>Bivalvia</taxon>
        <taxon>Autobranchia</taxon>
        <taxon>Heteroconchia</taxon>
        <taxon>Palaeoheterodonta</taxon>
        <taxon>Unionida</taxon>
        <taxon>Unionoidea</taxon>
        <taxon>Unionidae</taxon>
        <taxon>Ambleminae</taxon>
        <taxon>Lampsilini</taxon>
        <taxon>Potamilus</taxon>
    </lineage>
</organism>
<reference evidence="2" key="1">
    <citation type="journal article" date="2021" name="Genome Biol. Evol.">
        <title>A High-Quality Reference Genome for a Parasitic Bivalve with Doubly Uniparental Inheritance (Bivalvia: Unionida).</title>
        <authorList>
            <person name="Smith C.H."/>
        </authorList>
    </citation>
    <scope>NUCLEOTIDE SEQUENCE</scope>
    <source>
        <strain evidence="2">CHS0354</strain>
    </source>
</reference>
<reference evidence="2" key="2">
    <citation type="journal article" date="2021" name="Genome Biol. Evol.">
        <title>Developing a high-quality reference genome for a parasitic bivalve with doubly uniparental inheritance (Bivalvia: Unionida).</title>
        <authorList>
            <person name="Smith C.H."/>
        </authorList>
    </citation>
    <scope>NUCLEOTIDE SEQUENCE</scope>
    <source>
        <strain evidence="2">CHS0354</strain>
        <tissue evidence="2">Mantle</tissue>
    </source>
</reference>
<keyword evidence="3" id="KW-1185">Reference proteome</keyword>
<dbReference type="Pfam" id="PF07679">
    <property type="entry name" value="I-set"/>
    <property type="match status" value="1"/>
</dbReference>
<proteinExistence type="predicted"/>
<reference evidence="2" key="3">
    <citation type="submission" date="2023-05" db="EMBL/GenBank/DDBJ databases">
        <authorList>
            <person name="Smith C.H."/>
        </authorList>
    </citation>
    <scope>NUCLEOTIDE SEQUENCE</scope>
    <source>
        <strain evidence="2">CHS0354</strain>
        <tissue evidence="2">Mantle</tissue>
    </source>
</reference>
<feature type="domain" description="Immunoglobulin I-set" evidence="1">
    <location>
        <begin position="3"/>
        <end position="69"/>
    </location>
</feature>
<dbReference type="InterPro" id="IPR013783">
    <property type="entry name" value="Ig-like_fold"/>
</dbReference>
<dbReference type="Proteomes" id="UP001195483">
    <property type="component" value="Unassembled WGS sequence"/>
</dbReference>
<sequence length="101" mass="11947">MKVKGSGVPQPKVWWLTEDLKSEYNITAKENGLVQELHIRHSSPYDNGWLQCNAENDAIRSTETVRFKVNDIRMWEIYLILQHTRTTSDIFDVRSTVWYFT</sequence>
<dbReference type="EMBL" id="JAEAOA010002150">
    <property type="protein sequence ID" value="KAK3607890.1"/>
    <property type="molecule type" value="Genomic_DNA"/>
</dbReference>
<dbReference type="Gene3D" id="2.60.40.10">
    <property type="entry name" value="Immunoglobulins"/>
    <property type="match status" value="1"/>
</dbReference>